<evidence type="ECO:0000313" key="2">
    <source>
        <dbReference type="Proteomes" id="UP000317650"/>
    </source>
</evidence>
<accession>A0A4S8IZ53</accession>
<keyword evidence="2" id="KW-1185">Reference proteome</keyword>
<protein>
    <submittedName>
        <fullName evidence="1">Uncharacterized protein</fullName>
    </submittedName>
</protein>
<evidence type="ECO:0000313" key="1">
    <source>
        <dbReference type="EMBL" id="THU54231.1"/>
    </source>
</evidence>
<proteinExistence type="predicted"/>
<name>A0A4S8IZ53_MUSBA</name>
<dbReference type="EMBL" id="PYDT01000008">
    <property type="protein sequence ID" value="THU54231.1"/>
    <property type="molecule type" value="Genomic_DNA"/>
</dbReference>
<dbReference type="AlphaFoldDB" id="A0A4S8IZ53"/>
<reference evidence="1 2" key="1">
    <citation type="journal article" date="2019" name="Nat. Plants">
        <title>Genome sequencing of Musa balbisiana reveals subgenome evolution and function divergence in polyploid bananas.</title>
        <authorList>
            <person name="Yao X."/>
        </authorList>
    </citation>
    <scope>NUCLEOTIDE SEQUENCE [LARGE SCALE GENOMIC DNA]</scope>
    <source>
        <strain evidence="2">cv. DH-PKW</strain>
        <tissue evidence="1">Leaves</tissue>
    </source>
</reference>
<dbReference type="Proteomes" id="UP000317650">
    <property type="component" value="Chromosome 10"/>
</dbReference>
<comment type="caution">
    <text evidence="1">The sequence shown here is derived from an EMBL/GenBank/DDBJ whole genome shotgun (WGS) entry which is preliminary data.</text>
</comment>
<gene>
    <name evidence="1" type="ORF">C4D60_Mb10t22860</name>
</gene>
<organism evidence="1 2">
    <name type="scientific">Musa balbisiana</name>
    <name type="common">Banana</name>
    <dbReference type="NCBI Taxonomy" id="52838"/>
    <lineage>
        <taxon>Eukaryota</taxon>
        <taxon>Viridiplantae</taxon>
        <taxon>Streptophyta</taxon>
        <taxon>Embryophyta</taxon>
        <taxon>Tracheophyta</taxon>
        <taxon>Spermatophyta</taxon>
        <taxon>Magnoliopsida</taxon>
        <taxon>Liliopsida</taxon>
        <taxon>Zingiberales</taxon>
        <taxon>Musaceae</taxon>
        <taxon>Musa</taxon>
    </lineage>
</organism>
<sequence>MARQFSGSDGPLWHLRYTDVSGIPDQLQGAGTSVVQPATSVLNHVLRPARQGVRAKFSRQRATQAFHGHLARVISARRRVALFSSWIARGQGRNNLGERLQQPRCNLARGPTDKSYCSEAPASPFEHVPPGLRPRPEDYCDLQNQIEDLIRKVTLGAISRNPEKQLHILGYPSKDASSSKISPRKATCDKRVPARVAPDRFLTCASSAQLLLEPLQIGSRPVPRRPNFCPSRSRSVPDLCLVGPAFAQAAPDRFPTCASSAQLLPKPLQIGSRPLLPKPLQIGSRPVPRRPSFCPSRSRSVPDLCLASPAFAQAAPDRFPTYASLAQFLPGSLQIGSRPTPRWPSSCPGRSRSVPDLRLVGPVPARVAPDRFLTCASSAQLLLEPLQIGSRPVPRRPNFCPSRSRSVPDLCLASPAFARAAPDRFPTYASLAQFLPGSLQIGSRPTPRWPSSCPGRSRSVPDLCLVGPALARAAPDRFPTCASSAQLLPEPLQIGSRPVPRRPSFCPSRSRLISDLRLASPA</sequence>